<dbReference type="InterPro" id="IPR000595">
    <property type="entry name" value="cNMP-bd_dom"/>
</dbReference>
<evidence type="ECO:0000259" key="9">
    <source>
        <dbReference type="PROSITE" id="PS50042"/>
    </source>
</evidence>
<feature type="binding site" evidence="7">
    <location>
        <position position="114"/>
    </location>
    <ligand>
        <name>substrate</name>
    </ligand>
</feature>
<comment type="similarity">
    <text evidence="1 7">Belongs to the glutaminase family.</text>
</comment>
<feature type="binding site" evidence="7">
    <location>
        <position position="64"/>
    </location>
    <ligand>
        <name>substrate</name>
    </ligand>
</feature>
<evidence type="ECO:0000256" key="5">
    <source>
        <dbReference type="ARBA" id="ARBA00049534"/>
    </source>
</evidence>
<dbReference type="FunFam" id="3.40.710.10:FF:000005">
    <property type="entry name" value="Glutaminase"/>
    <property type="match status" value="1"/>
</dbReference>
<dbReference type="HAMAP" id="MF_00313">
    <property type="entry name" value="Glutaminase"/>
    <property type="match status" value="1"/>
</dbReference>
<evidence type="ECO:0000256" key="7">
    <source>
        <dbReference type="HAMAP-Rule" id="MF_00313"/>
    </source>
</evidence>
<proteinExistence type="inferred from homology"/>
<dbReference type="InterPro" id="IPR012338">
    <property type="entry name" value="Beta-lactam/transpept-like"/>
</dbReference>
<dbReference type="PROSITE" id="PS50042">
    <property type="entry name" value="CNMP_BINDING_3"/>
    <property type="match status" value="1"/>
</dbReference>
<dbReference type="GO" id="GO:0006537">
    <property type="term" value="P:glutamate biosynthetic process"/>
    <property type="evidence" value="ECO:0007669"/>
    <property type="project" value="TreeGrafter"/>
</dbReference>
<feature type="binding site" evidence="7">
    <location>
        <position position="259"/>
    </location>
    <ligand>
        <name>substrate</name>
    </ligand>
</feature>
<dbReference type="Gene3D" id="3.40.710.10">
    <property type="entry name" value="DD-peptidase/beta-lactamase superfamily"/>
    <property type="match status" value="1"/>
</dbReference>
<feature type="domain" description="STAS" evidence="10">
    <location>
        <begin position="314"/>
        <end position="387"/>
    </location>
</feature>
<dbReference type="Pfam" id="PF04960">
    <property type="entry name" value="Glutaminase"/>
    <property type="match status" value="1"/>
</dbReference>
<comment type="catalytic activity">
    <reaction evidence="5 7">
        <text>L-glutamine + H2O = L-glutamate + NH4(+)</text>
        <dbReference type="Rhea" id="RHEA:15889"/>
        <dbReference type="ChEBI" id="CHEBI:15377"/>
        <dbReference type="ChEBI" id="CHEBI:28938"/>
        <dbReference type="ChEBI" id="CHEBI:29985"/>
        <dbReference type="ChEBI" id="CHEBI:58359"/>
        <dbReference type="EC" id="3.5.1.2"/>
    </reaction>
</comment>
<evidence type="ECO:0000256" key="8">
    <source>
        <dbReference type="SAM" id="MobiDB-lite"/>
    </source>
</evidence>
<dbReference type="Gene3D" id="3.30.750.24">
    <property type="entry name" value="STAS domain"/>
    <property type="match status" value="1"/>
</dbReference>
<dbReference type="GO" id="GO:0004359">
    <property type="term" value="F:glutaminase activity"/>
    <property type="evidence" value="ECO:0007669"/>
    <property type="project" value="UniProtKB-UniRule"/>
</dbReference>
<evidence type="ECO:0000256" key="1">
    <source>
        <dbReference type="ARBA" id="ARBA00011076"/>
    </source>
</evidence>
<dbReference type="PROSITE" id="PS50801">
    <property type="entry name" value="STAS"/>
    <property type="match status" value="1"/>
</dbReference>
<evidence type="ECO:0000259" key="10">
    <source>
        <dbReference type="PROSITE" id="PS50801"/>
    </source>
</evidence>
<dbReference type="PANTHER" id="PTHR12544">
    <property type="entry name" value="GLUTAMINASE"/>
    <property type="match status" value="1"/>
</dbReference>
<keyword evidence="4 7" id="KW-0378">Hydrolase</keyword>
<evidence type="ECO:0000256" key="2">
    <source>
        <dbReference type="ARBA" id="ARBA00011881"/>
    </source>
</evidence>
<organism evidence="11 12">
    <name type="scientific">Gordonia hongkongensis</name>
    <dbReference type="NCBI Taxonomy" id="1701090"/>
    <lineage>
        <taxon>Bacteria</taxon>
        <taxon>Bacillati</taxon>
        <taxon>Actinomycetota</taxon>
        <taxon>Actinomycetes</taxon>
        <taxon>Mycobacteriales</taxon>
        <taxon>Gordoniaceae</taxon>
        <taxon>Gordonia</taxon>
    </lineage>
</organism>
<evidence type="ECO:0000256" key="3">
    <source>
        <dbReference type="ARBA" id="ARBA00012918"/>
    </source>
</evidence>
<dbReference type="NCBIfam" id="TIGR03814">
    <property type="entry name" value="Gln_ase"/>
    <property type="match status" value="1"/>
</dbReference>
<dbReference type="GO" id="GO:0006543">
    <property type="term" value="P:L-glutamine catabolic process"/>
    <property type="evidence" value="ECO:0007669"/>
    <property type="project" value="TreeGrafter"/>
</dbReference>
<dbReference type="Proteomes" id="UP001213504">
    <property type="component" value="Chromosome"/>
</dbReference>
<feature type="binding site" evidence="7">
    <location>
        <position position="165"/>
    </location>
    <ligand>
        <name>substrate</name>
    </ligand>
</feature>
<feature type="binding site" evidence="7">
    <location>
        <position position="189"/>
    </location>
    <ligand>
        <name>substrate</name>
    </ligand>
</feature>
<evidence type="ECO:0000256" key="4">
    <source>
        <dbReference type="ARBA" id="ARBA00022801"/>
    </source>
</evidence>
<reference evidence="11" key="1">
    <citation type="submission" date="2023-04" db="EMBL/GenBank/DDBJ databases">
        <title>Complete genome sequence of a phthalic acid esters degrading bacterial strain.</title>
        <authorList>
            <person name="Weng L."/>
            <person name="Jia Y."/>
            <person name="Ren L."/>
        </authorList>
    </citation>
    <scope>NUCLEOTIDE SEQUENCE</scope>
    <source>
        <strain evidence="11">RL-LY01</strain>
    </source>
</reference>
<gene>
    <name evidence="7 11" type="primary">glsA</name>
    <name evidence="11" type="ORF">P9A14_05080</name>
</gene>
<keyword evidence="7" id="KW-0007">Acetylation</keyword>
<sequence length="421" mass="44857">MRSPIDDYLERVLSECRDDDGGEVATGNRELEQADPSSFGIALATIDGTVYTAGDADHEFSIQSIGKVPAYALALRDRGLDAVLERVDTEPSGDAFNEISLEAETGRPRNALINAGAVAVHGMINGADPNERVDRVIDLVSTLAGREVSVDKEVHRAELASDDHNTALAYLLRSAGKLDCEPDEVVDGYAAQCSIRVSCRDLAVMGSVLANGGLSTGDDERLLEGWITRHVLSVMATCGMYDGSGSWMATVGIPAKSGVSGAILGVLPGQVGLAVWSPQLDRQGNSVRGVAVFERLSRDMELHMMHVAPTGRPALRSVTEHDGTTVVELQGDVRFAGAEILANRACEGFGTDAVVLDLTHVRVMDDAARRLIGEVARRLGDDYDVRIEDPDDIFDEASADDDFSDGDDTPDSDDTPTVGDS</sequence>
<comment type="subunit">
    <text evidence="2 7">Homotetramer.</text>
</comment>
<dbReference type="EC" id="3.5.1.2" evidence="3 7"/>
<dbReference type="Pfam" id="PF01740">
    <property type="entry name" value="STAS"/>
    <property type="match status" value="1"/>
</dbReference>
<dbReference type="PANTHER" id="PTHR12544:SF29">
    <property type="entry name" value="GLUTAMINASE"/>
    <property type="match status" value="1"/>
</dbReference>
<evidence type="ECO:0000256" key="6">
    <source>
        <dbReference type="ARBA" id="ARBA00070405"/>
    </source>
</evidence>
<feature type="domain" description="Cyclic nucleotide-binding" evidence="9">
    <location>
        <begin position="49"/>
        <end position="115"/>
    </location>
</feature>
<dbReference type="AlphaFoldDB" id="A0AAX3T9M0"/>
<feature type="binding site" evidence="7">
    <location>
        <position position="241"/>
    </location>
    <ligand>
        <name>substrate</name>
    </ligand>
</feature>
<dbReference type="SUPFAM" id="SSF56601">
    <property type="entry name" value="beta-lactamase/transpeptidase-like"/>
    <property type="match status" value="1"/>
</dbReference>
<feature type="compositionally biased region" description="Acidic residues" evidence="8">
    <location>
        <begin position="390"/>
        <end position="414"/>
    </location>
</feature>
<dbReference type="EMBL" id="CP121270">
    <property type="protein sequence ID" value="WFP25890.1"/>
    <property type="molecule type" value="Genomic_DNA"/>
</dbReference>
<evidence type="ECO:0000313" key="11">
    <source>
        <dbReference type="EMBL" id="WFP25890.1"/>
    </source>
</evidence>
<dbReference type="InterPro" id="IPR002645">
    <property type="entry name" value="STAS_dom"/>
</dbReference>
<feature type="binding site" evidence="7">
    <location>
        <position position="158"/>
    </location>
    <ligand>
        <name>substrate</name>
    </ligand>
</feature>
<dbReference type="SUPFAM" id="SSF52091">
    <property type="entry name" value="SpoIIaa-like"/>
    <property type="match status" value="1"/>
</dbReference>
<evidence type="ECO:0000313" key="12">
    <source>
        <dbReference type="Proteomes" id="UP001213504"/>
    </source>
</evidence>
<dbReference type="InterPro" id="IPR036513">
    <property type="entry name" value="STAS_dom_sf"/>
</dbReference>
<accession>A0AAX3T9M0</accession>
<name>A0AAX3T9M0_9ACTN</name>
<feature type="region of interest" description="Disordered" evidence="8">
    <location>
        <begin position="390"/>
        <end position="421"/>
    </location>
</feature>
<dbReference type="RefSeq" id="WP_165630487.1">
    <property type="nucleotide sequence ID" value="NZ_CP121270.1"/>
</dbReference>
<dbReference type="InterPro" id="IPR015868">
    <property type="entry name" value="Glutaminase"/>
</dbReference>
<protein>
    <recommendedName>
        <fullName evidence="6 7">Glutaminase</fullName>
        <ecNumber evidence="3 7">3.5.1.2</ecNumber>
    </recommendedName>
</protein>